<dbReference type="GO" id="GO:0005975">
    <property type="term" value="P:carbohydrate metabolic process"/>
    <property type="evidence" value="ECO:0007669"/>
    <property type="project" value="InterPro"/>
</dbReference>
<evidence type="ECO:0000256" key="3">
    <source>
        <dbReference type="ARBA" id="ARBA00023295"/>
    </source>
</evidence>
<dbReference type="AlphaFoldDB" id="A0A0W8FZC7"/>
<organism evidence="4">
    <name type="scientific">hydrocarbon metagenome</name>
    <dbReference type="NCBI Taxonomy" id="938273"/>
    <lineage>
        <taxon>unclassified sequences</taxon>
        <taxon>metagenomes</taxon>
        <taxon>ecological metagenomes</taxon>
    </lineage>
</organism>
<keyword evidence="3" id="KW-0326">Glycosidase</keyword>
<reference evidence="4" key="1">
    <citation type="journal article" date="2015" name="Proc. Natl. Acad. Sci. U.S.A.">
        <title>Networks of energetic and metabolic interactions define dynamics in microbial communities.</title>
        <authorList>
            <person name="Embree M."/>
            <person name="Liu J.K."/>
            <person name="Al-Bassam M.M."/>
            <person name="Zengler K."/>
        </authorList>
    </citation>
    <scope>NUCLEOTIDE SEQUENCE</scope>
</reference>
<comment type="caution">
    <text evidence="4">The sequence shown here is derived from an EMBL/GenBank/DDBJ whole genome shotgun (WGS) entry which is preliminary data.</text>
</comment>
<dbReference type="InterPro" id="IPR000743">
    <property type="entry name" value="Glyco_hydro_28"/>
</dbReference>
<dbReference type="PANTHER" id="PTHR31339:SF9">
    <property type="entry name" value="PLASMIN AND FIBRONECTIN-BINDING PROTEIN A"/>
    <property type="match status" value="1"/>
</dbReference>
<keyword evidence="2" id="KW-0378">Hydrolase</keyword>
<name>A0A0W8FZC7_9ZZZZ</name>
<gene>
    <name evidence="4" type="ORF">ASZ90_004583</name>
</gene>
<dbReference type="PANTHER" id="PTHR31339">
    <property type="entry name" value="PECTIN LYASE-RELATED"/>
    <property type="match status" value="1"/>
</dbReference>
<dbReference type="EMBL" id="LNQE01000647">
    <property type="protein sequence ID" value="KUG25587.1"/>
    <property type="molecule type" value="Genomic_DNA"/>
</dbReference>
<dbReference type="SMART" id="SM00710">
    <property type="entry name" value="PbH1"/>
    <property type="match status" value="5"/>
</dbReference>
<protein>
    <submittedName>
        <fullName evidence="4">Polygalacturonase</fullName>
    </submittedName>
</protein>
<dbReference type="SMR" id="A0A0W8FZC7"/>
<proteinExistence type="inferred from homology"/>
<dbReference type="SUPFAM" id="SSF51126">
    <property type="entry name" value="Pectin lyase-like"/>
    <property type="match status" value="1"/>
</dbReference>
<dbReference type="Gene3D" id="2.160.20.10">
    <property type="entry name" value="Single-stranded right-handed beta-helix, Pectin lyase-like"/>
    <property type="match status" value="1"/>
</dbReference>
<dbReference type="InterPro" id="IPR051801">
    <property type="entry name" value="GH28_Enzymes"/>
</dbReference>
<comment type="similarity">
    <text evidence="1">Belongs to the glycosyl hydrolase 28 family.</text>
</comment>
<dbReference type="InterPro" id="IPR012334">
    <property type="entry name" value="Pectin_lyas_fold"/>
</dbReference>
<evidence type="ECO:0000256" key="1">
    <source>
        <dbReference type="ARBA" id="ARBA00008834"/>
    </source>
</evidence>
<dbReference type="InterPro" id="IPR006626">
    <property type="entry name" value="PbH1"/>
</dbReference>
<sequence length="507" mass="56068">MVFLFCCNLILAKEYYNIIDYGAVGDGKTINTLSIQSAIDDAEENGGGIVFFPAGDFLTRTIILKDNITLYLSNGCRILGTTDLNRFDSSFGSFVDSDGRKFGTALIFAKDADNISIEGNGIIDGQGFEKYYPIKEGIYRPYIIRFIRCNFVKIKDVTLLNSAAWVQHYIECDDLLIDGITVRSYSNKNNDGLNIEGCQRVTVTRCNIDSEDDSIVLKTLSTRACKDIVISDCIISGLKSAIKTGTESAGNFENIAITNCVIYGTRGISLLAVDGGSINNVTISNISMRDTYAVIVIRLGNRMRKYAIPDSLIPDSHGTIKNVMISNIQAVNVTESNDFICGIPNGYVENISLSNIKIEYMGGGKYQDFINDIPELEDEYPKAKMFGILPSYGFFIRHAKNITIKDLEITYKDVEERPALYFDDVIDFQISGLKAKAPSMDTPLIYLRNSQDGIVSGSNPVGSLKVLAKIGGSDTKKIIFNENYLDDNSKRFIVNPEVSANQVYNLK</sequence>
<dbReference type="GO" id="GO:0004650">
    <property type="term" value="F:polygalacturonase activity"/>
    <property type="evidence" value="ECO:0007669"/>
    <property type="project" value="InterPro"/>
</dbReference>
<accession>A0A0W8FZC7</accession>
<evidence type="ECO:0000256" key="2">
    <source>
        <dbReference type="ARBA" id="ARBA00022801"/>
    </source>
</evidence>
<dbReference type="InterPro" id="IPR011050">
    <property type="entry name" value="Pectin_lyase_fold/virulence"/>
</dbReference>
<evidence type="ECO:0000313" key="4">
    <source>
        <dbReference type="EMBL" id="KUG25587.1"/>
    </source>
</evidence>
<dbReference type="Pfam" id="PF00295">
    <property type="entry name" value="Glyco_hydro_28"/>
    <property type="match status" value="1"/>
</dbReference>